<reference evidence="2 3" key="1">
    <citation type="journal article" date="2019" name="Int. J. Syst. Evol. Microbiol.">
        <title>The Global Catalogue of Microorganisms (GCM) 10K type strain sequencing project: providing services to taxonomists for standard genome sequencing and annotation.</title>
        <authorList>
            <consortium name="The Broad Institute Genomics Platform"/>
            <consortium name="The Broad Institute Genome Sequencing Center for Infectious Disease"/>
            <person name="Wu L."/>
            <person name="Ma J."/>
        </authorList>
    </citation>
    <scope>NUCLEOTIDE SEQUENCE [LARGE SCALE GENOMIC DNA]</scope>
    <source>
        <strain evidence="2 3">CGMCC 1.3240</strain>
    </source>
</reference>
<keyword evidence="3" id="KW-1185">Reference proteome</keyword>
<dbReference type="Pfam" id="PF07728">
    <property type="entry name" value="AAA_5"/>
    <property type="match status" value="1"/>
</dbReference>
<feature type="domain" description="AAA+ ATPase" evidence="1">
    <location>
        <begin position="212"/>
        <end position="394"/>
    </location>
</feature>
<proteinExistence type="predicted"/>
<gene>
    <name evidence="2" type="ORF">ACFQGH_00030</name>
</gene>
<dbReference type="CDD" id="cd00009">
    <property type="entry name" value="AAA"/>
    <property type="match status" value="1"/>
</dbReference>
<dbReference type="PANTHER" id="PTHR37291:SF1">
    <property type="entry name" value="TYPE IV METHYL-DIRECTED RESTRICTION ENZYME ECOKMCRB SUBUNIT"/>
    <property type="match status" value="1"/>
</dbReference>
<dbReference type="Proteomes" id="UP001596312">
    <property type="component" value="Unassembled WGS sequence"/>
</dbReference>
<dbReference type="InterPro" id="IPR027417">
    <property type="entry name" value="P-loop_NTPase"/>
</dbReference>
<accession>A0ABD5UWF4</accession>
<organism evidence="2 3">
    <name type="scientific">Halalkalicoccus tibetensis</name>
    <dbReference type="NCBI Taxonomy" id="175632"/>
    <lineage>
        <taxon>Archaea</taxon>
        <taxon>Methanobacteriati</taxon>
        <taxon>Methanobacteriota</taxon>
        <taxon>Stenosarchaea group</taxon>
        <taxon>Halobacteria</taxon>
        <taxon>Halobacteriales</taxon>
        <taxon>Halococcaceae</taxon>
        <taxon>Halalkalicoccus</taxon>
    </lineage>
</organism>
<dbReference type="InterPro" id="IPR052934">
    <property type="entry name" value="Methyl-DNA_Rec/Restrict_Enz"/>
</dbReference>
<dbReference type="EMBL" id="JBHSXQ010000001">
    <property type="protein sequence ID" value="MFC6903582.1"/>
    <property type="molecule type" value="Genomic_DNA"/>
</dbReference>
<dbReference type="Gene3D" id="3.40.50.300">
    <property type="entry name" value="P-loop containing nucleotide triphosphate hydrolases"/>
    <property type="match status" value="1"/>
</dbReference>
<dbReference type="PANTHER" id="PTHR37291">
    <property type="entry name" value="5-METHYLCYTOSINE-SPECIFIC RESTRICTION ENZYME B"/>
    <property type="match status" value="1"/>
</dbReference>
<comment type="caution">
    <text evidence="2">The sequence shown here is derived from an EMBL/GenBank/DDBJ whole genome shotgun (WGS) entry which is preliminary data.</text>
</comment>
<evidence type="ECO:0000259" key="1">
    <source>
        <dbReference type="SMART" id="SM00382"/>
    </source>
</evidence>
<dbReference type="InterPro" id="IPR011704">
    <property type="entry name" value="ATPase_dyneun-rel_AAA"/>
</dbReference>
<evidence type="ECO:0000313" key="2">
    <source>
        <dbReference type="EMBL" id="MFC6903582.1"/>
    </source>
</evidence>
<name>A0ABD5UWF4_9EURY</name>
<evidence type="ECO:0000313" key="3">
    <source>
        <dbReference type="Proteomes" id="UP001596312"/>
    </source>
</evidence>
<dbReference type="RefSeq" id="WP_340602074.1">
    <property type="nucleotide sequence ID" value="NZ_JBBMXV010000001.1"/>
</dbReference>
<sequence length="508" mass="56812">MSYDGPRIFQAPYGNKAALENFRRTVIDGIPVDQIEQYTDRSFETDRARLWGTKETVRGKWKGIEPGDFLIFYRNGTYEYAVEVVATEENEPLGRAVWPNHGDGSPWICIIYLNEPIELGIDSSLVHDLAGYDIDYPMGFSPLNEMGIGGIRGKFGSVEEFVHGSEPESGRTALDPRKQVRANVPESALSELYFPNDGAAELVEQINAAINAGKHLVFTGPPGTGKTEIARRVSEHLVDEHGDLYTDYQLTTATADWSTFETVGGYMPEETGDGDLSFEPGQVLRRFKRGGEQRNELLIVDEINRADIDKSFGQLFTLLSGQAVQLPYKRGGEEIEILPADRTEGEPSVHEYVMPTSWRILATMNSYDKTSLYELSYAFMRRFAFIHVDAPDIPEKPDQRLELLQRYADMWQLEPDEETLRIVGGVWRATNSTIDGRKIGPAIVRDILAHVLGSDAGVEAASTQAVTNYVFPQLEGVPKREQIVTEIARVDGIDETRLERLGRDVLGV</sequence>
<dbReference type="SUPFAM" id="SSF52540">
    <property type="entry name" value="P-loop containing nucleoside triphosphate hydrolases"/>
    <property type="match status" value="1"/>
</dbReference>
<dbReference type="SMART" id="SM00382">
    <property type="entry name" value="AAA"/>
    <property type="match status" value="1"/>
</dbReference>
<protein>
    <submittedName>
        <fullName evidence="2">AAA family ATPase</fullName>
    </submittedName>
</protein>
<dbReference type="AlphaFoldDB" id="A0ABD5UWF4"/>
<dbReference type="InterPro" id="IPR003593">
    <property type="entry name" value="AAA+_ATPase"/>
</dbReference>